<dbReference type="OrthoDB" id="6475849at2759"/>
<dbReference type="Pfam" id="PF01431">
    <property type="entry name" value="Peptidase_M13"/>
    <property type="match status" value="1"/>
</dbReference>
<reference evidence="12" key="1">
    <citation type="submission" date="2020-12" db="UniProtKB">
        <authorList>
            <consortium name="WormBaseParasite"/>
        </authorList>
    </citation>
    <scope>IDENTIFICATION</scope>
    <source>
        <strain evidence="12">MHco3</strain>
    </source>
</reference>
<dbReference type="PRINTS" id="PR00786">
    <property type="entry name" value="NEPRILYSIN"/>
</dbReference>
<dbReference type="Proteomes" id="UP000025227">
    <property type="component" value="Unplaced"/>
</dbReference>
<sequence>NELSFFASVMSKIHILGAGATALVGAIVVASLVLNVFTYIRMRDTPKKEKVPLSTSRSPLTPYTTLTSTNRIETTSYANVDNVFCPNVGNANRSKEWKDAANTLLFGLDESVDPCEDFYGFTCNKFIERIDLDELGRGRFTTFSQAQLEVNSDIVKALEKVDVNDEKFSQTERITKAAFQSCVEYTLKDDRKASVKELLQYISDRFGGIPFLGQRVKGGCELYREMGRIEQQRALPTFMYTWVNVDHKNVSRNLYYISQPTLPMPREFYVLPQFAPELDARTKAIENVMKAFASDILDDASKYDKMIKRAAREVTQIEQKIAMASWPDNELRNHEQQYNPYELFAPSEGKIALQDAFPNIRFGKYIAGLMETATGGVPVSPLFIGDVIVTNPAYMGFLNTLFRQTNIQMNQYPFVNYIIVHMLFEDAEHLGDKYLRIAKDADYVTYAQRKGVGITRSGRKYSRVFDERTDARMKCVDTITTYMPYGTGYVYVKSREDRDQVVEDVKQQTELIMKAFLEKMLSTLPWMQGESYKRAERKIKEMHRNYGWPKKLFGDFKNFDTIDAYHRDDYYPILEVYNNKTDKSTAFYTILNLLRQGYETREAFRRKNETADRTNFLESPASVNAWYAPELNSLTLPFGILTSPHYNLQFPKAFNFAGSGTVGGHELVHGFDDEGVQFDYDGSLANCSVYECGWLEQKGRNGFKDMAQCVVTQYNAQCCPAKEGNVHCANGAHTQGENIADLGGLQASYNAYKEYIKLKGAEEMRLPGLEKFTPNQIFWISYGFSWCAKETQSSLVKRLLTNPHSPNSCRVNQVLQDIPSFAKDFQCALGQKMYPPAEQRCKVWVA</sequence>
<dbReference type="GO" id="GO:0004222">
    <property type="term" value="F:metalloendopeptidase activity"/>
    <property type="evidence" value="ECO:0007669"/>
    <property type="project" value="InterPro"/>
</dbReference>
<proteinExistence type="inferred from homology"/>
<keyword evidence="4" id="KW-0479">Metal-binding</keyword>
<name>A0A7I4YP38_HAECO</name>
<dbReference type="GO" id="GO:0016485">
    <property type="term" value="P:protein processing"/>
    <property type="evidence" value="ECO:0007669"/>
    <property type="project" value="TreeGrafter"/>
</dbReference>
<organism evidence="11 12">
    <name type="scientific">Haemonchus contortus</name>
    <name type="common">Barber pole worm</name>
    <dbReference type="NCBI Taxonomy" id="6289"/>
    <lineage>
        <taxon>Eukaryota</taxon>
        <taxon>Metazoa</taxon>
        <taxon>Ecdysozoa</taxon>
        <taxon>Nematoda</taxon>
        <taxon>Chromadorea</taxon>
        <taxon>Rhabditida</taxon>
        <taxon>Rhabditina</taxon>
        <taxon>Rhabditomorpha</taxon>
        <taxon>Strongyloidea</taxon>
        <taxon>Trichostrongylidae</taxon>
        <taxon>Haemonchus</taxon>
    </lineage>
</organism>
<keyword evidence="6" id="KW-0862">Zinc</keyword>
<keyword evidence="5" id="KW-0378">Hydrolase</keyword>
<comment type="cofactor">
    <cofactor evidence="1">
        <name>Zn(2+)</name>
        <dbReference type="ChEBI" id="CHEBI:29105"/>
    </cofactor>
</comment>
<evidence type="ECO:0000256" key="8">
    <source>
        <dbReference type="SAM" id="Phobius"/>
    </source>
</evidence>
<feature type="transmembrane region" description="Helical" evidence="8">
    <location>
        <begin position="13"/>
        <end position="40"/>
    </location>
</feature>
<dbReference type="InterPro" id="IPR000718">
    <property type="entry name" value="Peptidase_M13"/>
</dbReference>
<dbReference type="SUPFAM" id="SSF55486">
    <property type="entry name" value="Metalloproteases ('zincins'), catalytic domain"/>
    <property type="match status" value="1"/>
</dbReference>
<dbReference type="Gene3D" id="3.40.390.10">
    <property type="entry name" value="Collagenase (Catalytic Domain)"/>
    <property type="match status" value="1"/>
</dbReference>
<dbReference type="PROSITE" id="PS51885">
    <property type="entry name" value="NEPRILYSIN"/>
    <property type="match status" value="1"/>
</dbReference>
<dbReference type="GO" id="GO:0005886">
    <property type="term" value="C:plasma membrane"/>
    <property type="evidence" value="ECO:0007669"/>
    <property type="project" value="TreeGrafter"/>
</dbReference>
<keyword evidence="7" id="KW-0482">Metalloprotease</keyword>
<dbReference type="Pfam" id="PF05649">
    <property type="entry name" value="Peptidase_M13_N"/>
    <property type="match status" value="1"/>
</dbReference>
<keyword evidence="3" id="KW-0645">Protease</keyword>
<evidence type="ECO:0000313" key="11">
    <source>
        <dbReference type="Proteomes" id="UP000025227"/>
    </source>
</evidence>
<keyword evidence="8" id="KW-0472">Membrane</keyword>
<feature type="domain" description="Peptidase M13 N-terminal" evidence="10">
    <location>
        <begin position="114"/>
        <end position="549"/>
    </location>
</feature>
<evidence type="ECO:0000313" key="12">
    <source>
        <dbReference type="WBParaSite" id="HCON_00126500-00001"/>
    </source>
</evidence>
<dbReference type="Gene3D" id="1.10.1380.10">
    <property type="entry name" value="Neutral endopeptidase , domain2"/>
    <property type="match status" value="1"/>
</dbReference>
<dbReference type="OMA" id="HCANGAH"/>
<dbReference type="GO" id="GO:0046872">
    <property type="term" value="F:metal ion binding"/>
    <property type="evidence" value="ECO:0007669"/>
    <property type="project" value="UniProtKB-KW"/>
</dbReference>
<keyword evidence="11" id="KW-1185">Reference proteome</keyword>
<protein>
    <submittedName>
        <fullName evidence="12">Putative zinc metallopeptidase</fullName>
    </submittedName>
</protein>
<comment type="similarity">
    <text evidence="2">Belongs to the peptidase M13 family.</text>
</comment>
<evidence type="ECO:0000256" key="2">
    <source>
        <dbReference type="ARBA" id="ARBA00007357"/>
    </source>
</evidence>
<evidence type="ECO:0000259" key="9">
    <source>
        <dbReference type="Pfam" id="PF01431"/>
    </source>
</evidence>
<dbReference type="InterPro" id="IPR024079">
    <property type="entry name" value="MetalloPept_cat_dom_sf"/>
</dbReference>
<evidence type="ECO:0000256" key="3">
    <source>
        <dbReference type="ARBA" id="ARBA00022670"/>
    </source>
</evidence>
<dbReference type="PANTHER" id="PTHR11733">
    <property type="entry name" value="ZINC METALLOPROTEASE FAMILY M13 NEPRILYSIN-RELATED"/>
    <property type="match status" value="1"/>
</dbReference>
<evidence type="ECO:0000259" key="10">
    <source>
        <dbReference type="Pfam" id="PF05649"/>
    </source>
</evidence>
<dbReference type="CDD" id="cd08662">
    <property type="entry name" value="M13"/>
    <property type="match status" value="1"/>
</dbReference>
<evidence type="ECO:0000256" key="4">
    <source>
        <dbReference type="ARBA" id="ARBA00022723"/>
    </source>
</evidence>
<feature type="domain" description="Peptidase M13 C-terminal" evidence="9">
    <location>
        <begin position="624"/>
        <end position="841"/>
    </location>
</feature>
<keyword evidence="8" id="KW-1133">Transmembrane helix</keyword>
<evidence type="ECO:0000256" key="6">
    <source>
        <dbReference type="ARBA" id="ARBA00022833"/>
    </source>
</evidence>
<dbReference type="AlphaFoldDB" id="A0A7I4YP38"/>
<dbReference type="WBParaSite" id="HCON_00126500-00001">
    <property type="protein sequence ID" value="HCON_00126500-00001"/>
    <property type="gene ID" value="HCON_00126500"/>
</dbReference>
<keyword evidence="8" id="KW-0812">Transmembrane</keyword>
<dbReference type="InterPro" id="IPR042089">
    <property type="entry name" value="Peptidase_M13_dom_2"/>
</dbReference>
<accession>A0A7I4YP38</accession>
<evidence type="ECO:0000256" key="1">
    <source>
        <dbReference type="ARBA" id="ARBA00001947"/>
    </source>
</evidence>
<evidence type="ECO:0000256" key="5">
    <source>
        <dbReference type="ARBA" id="ARBA00022801"/>
    </source>
</evidence>
<dbReference type="PANTHER" id="PTHR11733:SF188">
    <property type="entry name" value="NEPRILYSIN"/>
    <property type="match status" value="1"/>
</dbReference>
<dbReference type="InterPro" id="IPR018497">
    <property type="entry name" value="Peptidase_M13_C"/>
</dbReference>
<dbReference type="InterPro" id="IPR008753">
    <property type="entry name" value="Peptidase_M13_N"/>
</dbReference>
<evidence type="ECO:0000256" key="7">
    <source>
        <dbReference type="ARBA" id="ARBA00023049"/>
    </source>
</evidence>